<dbReference type="Proteomes" id="UP000800040">
    <property type="component" value="Unassembled WGS sequence"/>
</dbReference>
<reference evidence="1" key="1">
    <citation type="submission" date="2020-01" db="EMBL/GenBank/DDBJ databases">
        <authorList>
            <consortium name="DOE Joint Genome Institute"/>
            <person name="Haridas S."/>
            <person name="Albert R."/>
            <person name="Binder M."/>
            <person name="Bloem J."/>
            <person name="Labutti K."/>
            <person name="Salamov A."/>
            <person name="Andreopoulos B."/>
            <person name="Baker S.E."/>
            <person name="Barry K."/>
            <person name="Bills G."/>
            <person name="Bluhm B.H."/>
            <person name="Cannon C."/>
            <person name="Castanera R."/>
            <person name="Culley D.E."/>
            <person name="Daum C."/>
            <person name="Ezra D."/>
            <person name="Gonzalez J.B."/>
            <person name="Henrissat B."/>
            <person name="Kuo A."/>
            <person name="Liang C."/>
            <person name="Lipzen A."/>
            <person name="Lutzoni F."/>
            <person name="Magnuson J."/>
            <person name="Mondo S."/>
            <person name="Nolan M."/>
            <person name="Ohm R."/>
            <person name="Pangilinan J."/>
            <person name="Park H.-J."/>
            <person name="Ramirez L."/>
            <person name="Alfaro M."/>
            <person name="Sun H."/>
            <person name="Tritt A."/>
            <person name="Yoshinaga Y."/>
            <person name="Zwiers L.-H."/>
            <person name="Turgeon B.G."/>
            <person name="Goodwin S.B."/>
            <person name="Spatafora J.W."/>
            <person name="Crous P.W."/>
            <person name="Grigoriev I.V."/>
        </authorList>
    </citation>
    <scope>NUCLEOTIDE SEQUENCE</scope>
    <source>
        <strain evidence="1">P77</strain>
    </source>
</reference>
<dbReference type="AlphaFoldDB" id="A0A6A5K8E4"/>
<evidence type="ECO:0000313" key="2">
    <source>
        <dbReference type="Proteomes" id="UP000800040"/>
    </source>
</evidence>
<protein>
    <submittedName>
        <fullName evidence="1">Uncharacterized protein</fullName>
    </submittedName>
</protein>
<accession>A0A6A5K8E4</accession>
<evidence type="ECO:0000313" key="1">
    <source>
        <dbReference type="EMBL" id="KAF1832316.1"/>
    </source>
</evidence>
<proteinExistence type="predicted"/>
<gene>
    <name evidence="1" type="ORF">BDW02DRAFT_430395</name>
</gene>
<dbReference type="EMBL" id="ML975341">
    <property type="protein sequence ID" value="KAF1832316.1"/>
    <property type="molecule type" value="Genomic_DNA"/>
</dbReference>
<keyword evidence="2" id="KW-1185">Reference proteome</keyword>
<name>A0A6A5K8E4_9PLEO</name>
<organism evidence="1 2">
    <name type="scientific">Decorospora gaudefroyi</name>
    <dbReference type="NCBI Taxonomy" id="184978"/>
    <lineage>
        <taxon>Eukaryota</taxon>
        <taxon>Fungi</taxon>
        <taxon>Dikarya</taxon>
        <taxon>Ascomycota</taxon>
        <taxon>Pezizomycotina</taxon>
        <taxon>Dothideomycetes</taxon>
        <taxon>Pleosporomycetidae</taxon>
        <taxon>Pleosporales</taxon>
        <taxon>Pleosporineae</taxon>
        <taxon>Pleosporaceae</taxon>
        <taxon>Decorospora</taxon>
    </lineage>
</organism>
<sequence>MTQGKHVRCKTAVSTLVKRLRYISCKGRVNTQTKPPSHAGPDAMQCSYRRCYERFSLTLYNATCCRWSVCYVSACAVVMAVLPSIREGARM</sequence>